<reference evidence="1 2" key="1">
    <citation type="submission" date="2024-03" db="EMBL/GenBank/DDBJ databases">
        <authorList>
            <person name="Brejova B."/>
        </authorList>
    </citation>
    <scope>NUCLEOTIDE SEQUENCE [LARGE SCALE GENOMIC DNA]</scope>
    <source>
        <strain evidence="1 2">CBS 14171</strain>
    </source>
</reference>
<organism evidence="1 2">
    <name type="scientific">Lodderomyces beijingensis</name>
    <dbReference type="NCBI Taxonomy" id="1775926"/>
    <lineage>
        <taxon>Eukaryota</taxon>
        <taxon>Fungi</taxon>
        <taxon>Dikarya</taxon>
        <taxon>Ascomycota</taxon>
        <taxon>Saccharomycotina</taxon>
        <taxon>Pichiomycetes</taxon>
        <taxon>Debaryomycetaceae</taxon>
        <taxon>Candida/Lodderomyces clade</taxon>
        <taxon>Lodderomyces</taxon>
    </lineage>
</organism>
<accession>A0ABP0ZGV8</accession>
<dbReference type="EMBL" id="OZ022406">
    <property type="protein sequence ID" value="CAK9437252.1"/>
    <property type="molecule type" value="Genomic_DNA"/>
</dbReference>
<proteinExistence type="predicted"/>
<dbReference type="Proteomes" id="UP001497383">
    <property type="component" value="Chromosome 2"/>
</dbReference>
<dbReference type="GeneID" id="92206826"/>
<evidence type="ECO:0000313" key="1">
    <source>
        <dbReference type="EMBL" id="CAK9437252.1"/>
    </source>
</evidence>
<gene>
    <name evidence="1" type="ORF">LODBEIA_P16300</name>
</gene>
<protein>
    <submittedName>
        <fullName evidence="1">Uncharacterized protein</fullName>
    </submittedName>
</protein>
<name>A0ABP0ZGV8_9ASCO</name>
<keyword evidence="2" id="KW-1185">Reference proteome</keyword>
<evidence type="ECO:0000313" key="2">
    <source>
        <dbReference type="Proteomes" id="UP001497383"/>
    </source>
</evidence>
<dbReference type="Gene3D" id="6.10.140.1020">
    <property type="match status" value="1"/>
</dbReference>
<sequence>MTATTKSYKVFKKTPLAKPEDELTKSLKHYMLYRDTLQKAVRYTKEESRIQNLIQYWREVAQKASTYIYNEQSTKFARMGGFKHWQTEQWLQQQESERDRILETYHDLQMETKHLDPDCQGEIMTEFQEQYGLDEDGEFVEDLGDVVPVFSDDFQMRDLYRILGLDYDLVFD</sequence>
<dbReference type="RefSeq" id="XP_066828568.1">
    <property type="nucleotide sequence ID" value="XM_066971540.1"/>
</dbReference>